<accession>A0ABT0I389</accession>
<comment type="caution">
    <text evidence="4">The sequence shown here is derived from an EMBL/GenBank/DDBJ whole genome shotgun (WGS) entry which is preliminary data.</text>
</comment>
<dbReference type="Pfam" id="PF19087">
    <property type="entry name" value="DUF5776"/>
    <property type="match status" value="1"/>
</dbReference>
<keyword evidence="5" id="KW-1185">Reference proteome</keyword>
<keyword evidence="2" id="KW-0812">Transmembrane</keyword>
<feature type="region of interest" description="Disordered" evidence="1">
    <location>
        <begin position="108"/>
        <end position="187"/>
    </location>
</feature>
<feature type="compositionally biased region" description="Low complexity" evidence="1">
    <location>
        <begin position="55"/>
        <end position="65"/>
    </location>
</feature>
<evidence type="ECO:0000313" key="4">
    <source>
        <dbReference type="EMBL" id="MCK8625159.1"/>
    </source>
</evidence>
<keyword evidence="2" id="KW-1133">Transmembrane helix</keyword>
<name>A0ABT0I389_9LACO</name>
<feature type="compositionally biased region" description="Polar residues" evidence="1">
    <location>
        <begin position="121"/>
        <end position="136"/>
    </location>
</feature>
<organism evidence="4 5">
    <name type="scientific">Apilactobacillus xinyiensis</name>
    <dbReference type="NCBI Taxonomy" id="2841032"/>
    <lineage>
        <taxon>Bacteria</taxon>
        <taxon>Bacillati</taxon>
        <taxon>Bacillota</taxon>
        <taxon>Bacilli</taxon>
        <taxon>Lactobacillales</taxon>
        <taxon>Lactobacillaceae</taxon>
        <taxon>Apilactobacillus</taxon>
    </lineage>
</organism>
<evidence type="ECO:0000313" key="5">
    <source>
        <dbReference type="Proteomes" id="UP001522905"/>
    </source>
</evidence>
<feature type="compositionally biased region" description="Polar residues" evidence="1">
    <location>
        <begin position="178"/>
        <end position="187"/>
    </location>
</feature>
<dbReference type="EMBL" id="JAJIAO010000009">
    <property type="protein sequence ID" value="MCK8625159.1"/>
    <property type="molecule type" value="Genomic_DNA"/>
</dbReference>
<feature type="compositionally biased region" description="Low complexity" evidence="1">
    <location>
        <begin position="137"/>
        <end position="177"/>
    </location>
</feature>
<reference evidence="4 5" key="1">
    <citation type="submission" date="2021-11" db="EMBL/GenBank/DDBJ databases">
        <title>Comparative genomics of bee honey and flower isolates.</title>
        <authorList>
            <person name="Bechtner J.D."/>
            <person name="Gallus M.K."/>
            <person name="Ehrmann M."/>
        </authorList>
    </citation>
    <scope>NUCLEOTIDE SEQUENCE [LARGE SCALE GENOMIC DNA]</scope>
    <source>
        <strain evidence="4 5">M161</strain>
    </source>
</reference>
<dbReference type="InterPro" id="IPR044081">
    <property type="entry name" value="DUF5776"/>
</dbReference>
<proteinExistence type="predicted"/>
<feature type="region of interest" description="Disordered" evidence="1">
    <location>
        <begin position="53"/>
        <end position="81"/>
    </location>
</feature>
<dbReference type="RefSeq" id="WP_248601895.1">
    <property type="nucleotide sequence ID" value="NZ_JAJIAO010000009.1"/>
</dbReference>
<protein>
    <submittedName>
        <fullName evidence="4">DUF5776 domain-containing protein</fullName>
    </submittedName>
</protein>
<sequence length="1617" mass="176040">MEYNKKFLRKTNDKKILKKVKKQWVTVSVATLAMLGTSALLMTSTSNITAKADETTTTQPTNNQQGASDATNGQNAQSNASDTYTAAYQGASDAKSAYDAYAASNGTSSNYPSYNASSSSVNDGNANQSADKTNADQTQNQSSPSTQSKDITTQPANNNETTTTTATKPADTTTNAAQTSDYTAQTSDAQKNAISYESSLSSSFNTSNTSVSFADKSNQNVSVPSADRIIASHNHNGNSEIDLAYKYGVNYFLANQGAKDARSGKWNGVIGYDNNNQPIIKPYVPSSDVNNAYDQGYSGAQAAIDQQWNTDNSINKSITATDNSGKSEYYQNGYNSTLDEINNSTAFVDNANKFNNAITAGIKNVKLTTDLNVVTQNTSKISSLNIDGQNHIIDMNNCNDSFNGNTPNLVIKNFRSIYAQNYYGAFSINGAGTINYSNVNYIGSQMLSATNNDVYFDGNVNAVNIKQYTSPFNVNLVTNGDNQQILDVNNFTLLSNAHFFGSTAISNGGNNIELSGNMNLQSGSTMNLLSRGKYGENQPAGNYAIYIKNPSSSLNLQKNANLNIVTTTSNNDKNNANGIYNLGSISSNGGNINIYSFGNSQNNNRLIYNNKNITIFNNGSINLHAANLGDNGSKDLIYNDGGNIYIVDQGNLNVSADGSGQVNLIYGKLNINNPGKQGVKLDLNQNSNNASTFHDNNSIVAYSTKVTFDGNTNHDALYQFKYDGINATYVKNDGSSNSEQHSIKSISFLGVPSVNLDNVSIDKDAAGKTVLNGYVSINNYDANSKEPIYVQVATGSGDSYNRLTPTDDNKISGPTSDSQKYQTMIQVPDNYQPGQIIKVQDITVPDNSSFGVLMRYGVSGNAFVYNNGSKNYTKQVENIGNGVVADGTTDSNNQPYINMNTGNYGDFTDGFDDGVADANNNNQNALNTRNASPSDQNYHDAYDSAKAGYLAYNDNPSAKDADVPEAIQNNSVNESHPISYINGYKKARNDIIDAQNNGQSSAKTDISSSKFALDTSNQTTLTGQAQQNAYNDVQNGWQAAAANATKPSNPTAIYNDAYDNTNHGMLDAHQQINGEQPTYNNSSDALYTKALNDYKAAYNDAVDDGNSQSSAKKQDSQSAVYNKAYDSAKNGYNVYLANQIYDTTVPSQVQNNTASNPNAYVDGYKKAMNDIAQARQKGQQAAIDAINGGNYNLNNNSGLTSATAQAQQAAYNDVQNGWKNGKQTARSNQNADNGNNPIYQAAYKDGYNGTMDSYQDILNNKTRDISGKPTLYQVAYKLANPQGMQDKNAALNDFKKGVNNSKEYTGMDKVVYDKFYPVVYNYPAYDNSKKRDGFMDATHNLSNMNVESLKYNQDYQLGVNTLLGMKAAQSEHNLTATEMHNKPNGYVDGFYGYKDGYKLGANGYNYTKAVKNQAYDFAYANGYQAGQKAVVENATTAARKQARNLKPMTNLNDRSAAYINAYQSAYQKAINKLLPRYVYNRKAIYTHSKADFTNHNRDRKYAKTTIKNAKVLKVVGYKFDKQGHLRYKLANGSYVNADDSVANIYYTKSIPNANYKVITKQGIHAYDDADLTNKVRTLKDGTKFKVNRVVNVNGVTRLYTDKGFYVTGNKKFVGLIK</sequence>
<evidence type="ECO:0000259" key="3">
    <source>
        <dbReference type="Pfam" id="PF19087"/>
    </source>
</evidence>
<dbReference type="Proteomes" id="UP001522905">
    <property type="component" value="Unassembled WGS sequence"/>
</dbReference>
<feature type="compositionally biased region" description="Polar residues" evidence="1">
    <location>
        <begin position="66"/>
        <end position="81"/>
    </location>
</feature>
<keyword evidence="2" id="KW-0472">Membrane</keyword>
<feature type="compositionally biased region" description="Low complexity" evidence="1">
    <location>
        <begin position="108"/>
        <end position="120"/>
    </location>
</feature>
<gene>
    <name evidence="4" type="ORF">LNP07_06480</name>
</gene>
<evidence type="ECO:0000256" key="1">
    <source>
        <dbReference type="SAM" id="MobiDB-lite"/>
    </source>
</evidence>
<feature type="domain" description="DUF5776" evidence="3">
    <location>
        <begin position="1545"/>
        <end position="1613"/>
    </location>
</feature>
<feature type="transmembrane region" description="Helical" evidence="2">
    <location>
        <begin position="24"/>
        <end position="42"/>
    </location>
</feature>
<evidence type="ECO:0000256" key="2">
    <source>
        <dbReference type="SAM" id="Phobius"/>
    </source>
</evidence>